<organism evidence="1">
    <name type="scientific">Anopheles darlingi</name>
    <name type="common">Mosquito</name>
    <dbReference type="NCBI Taxonomy" id="43151"/>
    <lineage>
        <taxon>Eukaryota</taxon>
        <taxon>Metazoa</taxon>
        <taxon>Ecdysozoa</taxon>
        <taxon>Arthropoda</taxon>
        <taxon>Hexapoda</taxon>
        <taxon>Insecta</taxon>
        <taxon>Pterygota</taxon>
        <taxon>Neoptera</taxon>
        <taxon>Endopterygota</taxon>
        <taxon>Diptera</taxon>
        <taxon>Nematocera</taxon>
        <taxon>Culicoidea</taxon>
        <taxon>Culicidae</taxon>
        <taxon>Anophelinae</taxon>
        <taxon>Anopheles</taxon>
    </lineage>
</organism>
<evidence type="ECO:0000313" key="1">
    <source>
        <dbReference type="EMBL" id="MBW75747.1"/>
    </source>
</evidence>
<dbReference type="EMBL" id="GGFL01011569">
    <property type="protein sequence ID" value="MBW75747.1"/>
    <property type="molecule type" value="Transcribed_RNA"/>
</dbReference>
<proteinExistence type="predicted"/>
<reference evidence="1" key="1">
    <citation type="submission" date="2018-01" db="EMBL/GenBank/DDBJ databases">
        <title>An insight into the sialome of Amazonian anophelines.</title>
        <authorList>
            <person name="Ribeiro J.M."/>
            <person name="Scarpassa V."/>
            <person name="Calvo E."/>
        </authorList>
    </citation>
    <scope>NUCLEOTIDE SEQUENCE</scope>
</reference>
<protein>
    <submittedName>
        <fullName evidence="1">Putative secreted protein</fullName>
    </submittedName>
</protein>
<accession>A0A2M4DDV5</accession>
<dbReference type="AlphaFoldDB" id="A0A2M4DDV5"/>
<name>A0A2M4DDV5_ANODA</name>
<sequence>MMLLLLFHGSSSVRLLIVRCGQLLLLVLLLLLVIKCRSRKVKNCRFLPVMVMMLSRCRQIFRRLHLDCGRR</sequence>